<protein>
    <submittedName>
        <fullName evidence="2">Transposase zinc-ribbon domain-containing protein</fullName>
    </submittedName>
</protein>
<evidence type="ECO:0000259" key="1">
    <source>
        <dbReference type="SMART" id="SM01126"/>
    </source>
</evidence>
<reference evidence="2 3" key="1">
    <citation type="submission" date="2016-10" db="EMBL/GenBank/DDBJ databases">
        <authorList>
            <person name="de Groot N.N."/>
        </authorList>
    </citation>
    <scope>NUCLEOTIDE SEQUENCE [LARGE SCALE GENOMIC DNA]</scope>
    <source>
        <strain evidence="2 3">DSM 11443</strain>
    </source>
</reference>
<dbReference type="InterPro" id="IPR053164">
    <property type="entry name" value="IS1016-like_transposase"/>
</dbReference>
<dbReference type="AlphaFoldDB" id="A0A1I2GW20"/>
<dbReference type="PANTHER" id="PTHR47163">
    <property type="entry name" value="DDE_TNP_IS1595 DOMAIN-CONTAINING PROTEIN"/>
    <property type="match status" value="1"/>
</dbReference>
<accession>A0A1I2GW20</accession>
<organism evidence="2 3">
    <name type="scientific">Sulfitobacter brevis</name>
    <dbReference type="NCBI Taxonomy" id="74348"/>
    <lineage>
        <taxon>Bacteria</taxon>
        <taxon>Pseudomonadati</taxon>
        <taxon>Pseudomonadota</taxon>
        <taxon>Alphaproteobacteria</taxon>
        <taxon>Rhodobacterales</taxon>
        <taxon>Roseobacteraceae</taxon>
        <taxon>Sulfitobacter</taxon>
    </lineage>
</organism>
<evidence type="ECO:0000313" key="3">
    <source>
        <dbReference type="Proteomes" id="UP000198977"/>
    </source>
</evidence>
<dbReference type="Pfam" id="PF12760">
    <property type="entry name" value="Zn_ribbon_IS1595"/>
    <property type="match status" value="1"/>
</dbReference>
<dbReference type="Pfam" id="PF12762">
    <property type="entry name" value="DDE_Tnp_IS1595"/>
    <property type="match status" value="1"/>
</dbReference>
<proteinExistence type="predicted"/>
<dbReference type="InterPro" id="IPR024442">
    <property type="entry name" value="Transposase_Zn_ribbon"/>
</dbReference>
<dbReference type="NCBIfam" id="NF033547">
    <property type="entry name" value="transpos_IS1595"/>
    <property type="match status" value="1"/>
</dbReference>
<dbReference type="EMBL" id="FOMW01000031">
    <property type="protein sequence ID" value="SFF21330.1"/>
    <property type="molecule type" value="Genomic_DNA"/>
</dbReference>
<keyword evidence="3" id="KW-1185">Reference proteome</keyword>
<dbReference type="STRING" id="74348.SAMN04488523_1314"/>
<feature type="domain" description="ISXO2-like transposase" evidence="1">
    <location>
        <begin position="238"/>
        <end position="385"/>
    </location>
</feature>
<dbReference type="Proteomes" id="UP000198977">
    <property type="component" value="Unassembled WGS sequence"/>
</dbReference>
<dbReference type="PANTHER" id="PTHR47163:SF2">
    <property type="entry name" value="SI:DKEY-17M8.2"/>
    <property type="match status" value="1"/>
</dbReference>
<dbReference type="InterPro" id="IPR024445">
    <property type="entry name" value="Tnp_ISXO2-like"/>
</dbReference>
<gene>
    <name evidence="2" type="ORF">SAMN04488523_1314</name>
</gene>
<dbReference type="SMART" id="SM01126">
    <property type="entry name" value="DDE_Tnp_IS1595"/>
    <property type="match status" value="1"/>
</dbReference>
<sequence length="442" mass="50135">MAASDTHTTIKEYIYKSLYPVMLCRCRAPEILGVPGSSVEPINVFCLTHSPPLQLSRGHEVVWLNRAHHFDSHLRKNDSSDPKRRDWSAKTAVSAPSHWSADMITELKSVRDIWKKMPSEHHGRVFLEDMIWPTGWYCPHCGSVRSVALLCQSARAGLYQCFEHECRRQFTVTTRTPMHSTKLDLRVWIAAIFLVLTSSKGISSVAMSRILGVNQKTAWKLGYAIRELMDDRERIASPWSGTVEVDEAFVGGAPKFKKGVKNKRGRGTKKPIVLVAADRNGQAKATLVPNVQDATLGPIMTEWMDPQSILMTDGNRAYRKIGKTFAAHHRVNHGARQYSRPSLGSHINTVEAVNSQVQRALVGVYHRLGRKHLQRYLDEILWRWNHRQPVVKVRRKSTKSGTRTVTAATWKPIPVVEQMRGLLCCAIGRQMRRTPEWGLSWP</sequence>
<evidence type="ECO:0000313" key="2">
    <source>
        <dbReference type="EMBL" id="SFF21330.1"/>
    </source>
</evidence>
<name>A0A1I2GW20_9RHOB</name>